<dbReference type="RefSeq" id="WP_300952808.1">
    <property type="nucleotide sequence ID" value="NZ_JAUHJQ010000004.1"/>
</dbReference>
<evidence type="ECO:0008006" key="4">
    <source>
        <dbReference type="Google" id="ProtNLM"/>
    </source>
</evidence>
<sequence>MRTTGGLAAVVLTAATLVGCGTASPVSPPTGIDELVVPTPSPAPEDFVDGIDNPWFGAAGEPGGTAEVDGVTVTVLGGDYYAQDRRGNVWWFGTEGEWEAGVDGAQAGLAMPAEPRYGDSWRTAYVPGEVEDVAAVTEMDEDTIVLETTSPLDPGRVERRTVDKRD</sequence>
<reference evidence="2" key="1">
    <citation type="submission" date="2023-06" db="EMBL/GenBank/DDBJ databases">
        <title>Draft genome sequence of Nocardioides sp. SOB77.</title>
        <authorList>
            <person name="Zhang G."/>
        </authorList>
    </citation>
    <scope>NUCLEOTIDE SEQUENCE</scope>
    <source>
        <strain evidence="2">SOB77</strain>
    </source>
</reference>
<name>A0ABT8FG76_9ACTN</name>
<gene>
    <name evidence="2" type="ORF">QWY28_12080</name>
</gene>
<accession>A0ABT8FG76</accession>
<dbReference type="PROSITE" id="PS51257">
    <property type="entry name" value="PROKAR_LIPOPROTEIN"/>
    <property type="match status" value="1"/>
</dbReference>
<feature type="chain" id="PRO_5046981566" description="Pullulanase" evidence="1">
    <location>
        <begin position="24"/>
        <end position="166"/>
    </location>
</feature>
<comment type="caution">
    <text evidence="2">The sequence shown here is derived from an EMBL/GenBank/DDBJ whole genome shotgun (WGS) entry which is preliminary data.</text>
</comment>
<keyword evidence="1" id="KW-0732">Signal</keyword>
<dbReference type="Proteomes" id="UP001168620">
    <property type="component" value="Unassembled WGS sequence"/>
</dbReference>
<protein>
    <recommendedName>
        <fullName evidence="4">Pullulanase</fullName>
    </recommendedName>
</protein>
<proteinExistence type="predicted"/>
<keyword evidence="3" id="KW-1185">Reference proteome</keyword>
<feature type="signal peptide" evidence="1">
    <location>
        <begin position="1"/>
        <end position="23"/>
    </location>
</feature>
<dbReference type="EMBL" id="JAUHJQ010000004">
    <property type="protein sequence ID" value="MDN4173689.1"/>
    <property type="molecule type" value="Genomic_DNA"/>
</dbReference>
<evidence type="ECO:0000313" key="3">
    <source>
        <dbReference type="Proteomes" id="UP001168620"/>
    </source>
</evidence>
<evidence type="ECO:0000313" key="2">
    <source>
        <dbReference type="EMBL" id="MDN4173689.1"/>
    </source>
</evidence>
<organism evidence="2 3">
    <name type="scientific">Nocardioides oceani</name>
    <dbReference type="NCBI Taxonomy" id="3058369"/>
    <lineage>
        <taxon>Bacteria</taxon>
        <taxon>Bacillati</taxon>
        <taxon>Actinomycetota</taxon>
        <taxon>Actinomycetes</taxon>
        <taxon>Propionibacteriales</taxon>
        <taxon>Nocardioidaceae</taxon>
        <taxon>Nocardioides</taxon>
    </lineage>
</organism>
<evidence type="ECO:0000256" key="1">
    <source>
        <dbReference type="SAM" id="SignalP"/>
    </source>
</evidence>